<dbReference type="FunCoup" id="A0A5J5EQ94">
    <property type="interactions" value="942"/>
</dbReference>
<evidence type="ECO:0000256" key="2">
    <source>
        <dbReference type="ARBA" id="ARBA00013850"/>
    </source>
</evidence>
<feature type="compositionally biased region" description="Acidic residues" evidence="3">
    <location>
        <begin position="165"/>
        <end position="199"/>
    </location>
</feature>
<evidence type="ECO:0000256" key="3">
    <source>
        <dbReference type="SAM" id="MobiDB-lite"/>
    </source>
</evidence>
<dbReference type="Pfam" id="PF13339">
    <property type="entry name" value="AATF-Che1"/>
    <property type="match status" value="1"/>
</dbReference>
<dbReference type="Proteomes" id="UP000326924">
    <property type="component" value="Unassembled WGS sequence"/>
</dbReference>
<dbReference type="GO" id="GO:0005730">
    <property type="term" value="C:nucleolus"/>
    <property type="evidence" value="ECO:0007669"/>
    <property type="project" value="TreeGrafter"/>
</dbReference>
<dbReference type="GO" id="GO:0000462">
    <property type="term" value="P:maturation of SSU-rRNA from tricistronic rRNA transcript (SSU-rRNA, 5.8S rRNA, LSU-rRNA)"/>
    <property type="evidence" value="ECO:0007669"/>
    <property type="project" value="TreeGrafter"/>
</dbReference>
<feature type="compositionally biased region" description="Acidic residues" evidence="3">
    <location>
        <begin position="91"/>
        <end position="113"/>
    </location>
</feature>
<evidence type="ECO:0000259" key="4">
    <source>
        <dbReference type="Pfam" id="PF08164"/>
    </source>
</evidence>
<organism evidence="6 7">
    <name type="scientific">Sphaerosporella brunnea</name>
    <dbReference type="NCBI Taxonomy" id="1250544"/>
    <lineage>
        <taxon>Eukaryota</taxon>
        <taxon>Fungi</taxon>
        <taxon>Dikarya</taxon>
        <taxon>Ascomycota</taxon>
        <taxon>Pezizomycotina</taxon>
        <taxon>Pezizomycetes</taxon>
        <taxon>Pezizales</taxon>
        <taxon>Pyronemataceae</taxon>
        <taxon>Sphaerosporella</taxon>
    </lineage>
</organism>
<dbReference type="InterPro" id="IPR039223">
    <property type="entry name" value="AATF/Bfr2"/>
</dbReference>
<dbReference type="PANTHER" id="PTHR15565:SF0">
    <property type="entry name" value="PROTEIN AATF"/>
    <property type="match status" value="1"/>
</dbReference>
<feature type="domain" description="Apoptosis-antagonizing transcription factor C-terminal" evidence="4">
    <location>
        <begin position="413"/>
        <end position="492"/>
    </location>
</feature>
<evidence type="ECO:0000313" key="7">
    <source>
        <dbReference type="Proteomes" id="UP000326924"/>
    </source>
</evidence>
<evidence type="ECO:0000313" key="6">
    <source>
        <dbReference type="EMBL" id="KAA8899507.1"/>
    </source>
</evidence>
<feature type="compositionally biased region" description="Basic and acidic residues" evidence="3">
    <location>
        <begin position="78"/>
        <end position="90"/>
    </location>
</feature>
<comment type="caution">
    <text evidence="6">The sequence shown here is derived from an EMBL/GenBank/DDBJ whole genome shotgun (WGS) entry which is preliminary data.</text>
</comment>
<feature type="region of interest" description="Disordered" evidence="3">
    <location>
        <begin position="498"/>
        <end position="523"/>
    </location>
</feature>
<dbReference type="InParanoid" id="A0A5J5EQ94"/>
<evidence type="ECO:0000256" key="1">
    <source>
        <dbReference type="ARBA" id="ARBA00008966"/>
    </source>
</evidence>
<feature type="region of interest" description="Disordered" evidence="3">
    <location>
        <begin position="1"/>
        <end position="203"/>
    </location>
</feature>
<dbReference type="OrthoDB" id="5783963at2759"/>
<keyword evidence="7" id="KW-1185">Reference proteome</keyword>
<comment type="similarity">
    <text evidence="1">Belongs to the AATF family.</text>
</comment>
<protein>
    <recommendedName>
        <fullName evidence="2">Protein BFR2</fullName>
    </recommendedName>
</protein>
<dbReference type="InterPro" id="IPR012617">
    <property type="entry name" value="AATF_C"/>
</dbReference>
<accession>A0A5J5EQ94</accession>
<dbReference type="EMBL" id="VXIS01000165">
    <property type="protein sequence ID" value="KAA8899507.1"/>
    <property type="molecule type" value="Genomic_DNA"/>
</dbReference>
<proteinExistence type="inferred from homology"/>
<dbReference type="PANTHER" id="PTHR15565">
    <property type="entry name" value="AATF PROTEIN APOPTOSIS ANTAGONIZING TRANSCRIPTION FACTOR"/>
    <property type="match status" value="1"/>
</dbReference>
<feature type="compositionally biased region" description="Acidic residues" evidence="3">
    <location>
        <begin position="500"/>
        <end position="510"/>
    </location>
</feature>
<dbReference type="InterPro" id="IPR025160">
    <property type="entry name" value="AATF"/>
</dbReference>
<reference evidence="6 7" key="1">
    <citation type="submission" date="2019-09" db="EMBL/GenBank/DDBJ databases">
        <title>Draft genome of the ectomycorrhizal ascomycete Sphaerosporella brunnea.</title>
        <authorList>
            <consortium name="DOE Joint Genome Institute"/>
            <person name="Benucci G.M."/>
            <person name="Marozzi G."/>
            <person name="Antonielli L."/>
            <person name="Sanchez S."/>
            <person name="Marco P."/>
            <person name="Wang X."/>
            <person name="Falini L.B."/>
            <person name="Barry K."/>
            <person name="Haridas S."/>
            <person name="Lipzen A."/>
            <person name="Labutti K."/>
            <person name="Grigoriev I.V."/>
            <person name="Murat C."/>
            <person name="Martin F."/>
            <person name="Albertini E."/>
            <person name="Donnini D."/>
            <person name="Bonito G."/>
        </authorList>
    </citation>
    <scope>NUCLEOTIDE SEQUENCE [LARGE SCALE GENOMIC DNA]</scope>
    <source>
        <strain evidence="6 7">Sb_GMNB300</strain>
    </source>
</reference>
<gene>
    <name evidence="6" type="ORF">FN846DRAFT_782246</name>
</gene>
<dbReference type="AlphaFoldDB" id="A0A5J5EQ94"/>
<name>A0A5J5EQ94_9PEZI</name>
<evidence type="ECO:0000259" key="5">
    <source>
        <dbReference type="Pfam" id="PF13339"/>
    </source>
</evidence>
<sequence>MAPKKSLTLNEQLALLNDPAPHDFDPEGLEDEFSDDNHSAGSGSGDEDEDIGADKAREHYVAVGKSALRAQSSAQLGREYEGAKVSREALYESESESDSEGDEGGVSIEDLEDGDVRFGSGDEEIESEDALGSDGERFKEWRFMGSRTTEGGRPPMSGEGVAGESSEEEGTEEGEEGSEEGEEGSEEEEDEESEEEDDEQHATLSKMMAQEKKAITENITKAAQIDAEKGAAVRLQQKTFDSFLSARIKLQKALTAINSLPTSIPTTSDTQESWKAAEASAIKLWNTLYSLRIDITTARQPNLKKRKAEEIDEETSIDQIWNKMAKLEAEVTPWREGVLEKWSSKTQTVTTASIGKKLNNTAPRSVTASIRESLATDRERLIGRTRVPRSCAPLQAAKEVEHDPEIFDDTDLYQQLLRALVDQRMVESSAGGAVRWTNAMRDAKKKKKVDTKASKGRKLRYNVHEKLQNFMAPLDNNAWHDSQISELFSSLLGQRLRVDESEDEQEDQEMQDVIPEDGLRLFR</sequence>
<feature type="compositionally biased region" description="Acidic residues" evidence="3">
    <location>
        <begin position="121"/>
        <end position="131"/>
    </location>
</feature>
<feature type="domain" description="AATF leucine zipper-containing" evidence="5">
    <location>
        <begin position="226"/>
        <end position="345"/>
    </location>
</feature>
<dbReference type="Pfam" id="PF08164">
    <property type="entry name" value="TRAUB"/>
    <property type="match status" value="1"/>
</dbReference>